<protein>
    <submittedName>
        <fullName evidence="3">Putative transposase</fullName>
    </submittedName>
</protein>
<dbReference type="InterPro" id="IPR012337">
    <property type="entry name" value="RNaseH-like_sf"/>
</dbReference>
<feature type="compositionally biased region" description="Basic and acidic residues" evidence="1">
    <location>
        <begin position="499"/>
        <end position="512"/>
    </location>
</feature>
<proteinExistence type="predicted"/>
<dbReference type="InterPro" id="IPR036397">
    <property type="entry name" value="RNaseH_sf"/>
</dbReference>
<feature type="compositionally biased region" description="Polar residues" evidence="1">
    <location>
        <begin position="552"/>
        <end position="561"/>
    </location>
</feature>
<reference evidence="3 4" key="1">
    <citation type="submission" date="2018-08" db="EMBL/GenBank/DDBJ databases">
        <title>Recombination of ecologically and evolutionarily significant loci maintains genetic cohesion in the Pseudomonas syringae species complex.</title>
        <authorList>
            <person name="Dillon M."/>
            <person name="Thakur S."/>
            <person name="Almeida R.N.D."/>
            <person name="Weir B.S."/>
            <person name="Guttman D.S."/>
        </authorList>
    </citation>
    <scope>NUCLEOTIDE SEQUENCE [LARGE SCALE GENOMIC DNA]</scope>
    <source>
        <strain evidence="3 4">ICMP 9829</strain>
    </source>
</reference>
<dbReference type="EMBL" id="RBTT01000186">
    <property type="protein sequence ID" value="RMU08282.1"/>
    <property type="molecule type" value="Genomic_DNA"/>
</dbReference>
<dbReference type="SUPFAM" id="SSF53098">
    <property type="entry name" value="Ribonuclease H-like"/>
    <property type="match status" value="1"/>
</dbReference>
<evidence type="ECO:0000256" key="1">
    <source>
        <dbReference type="SAM" id="MobiDB-lite"/>
    </source>
</evidence>
<dbReference type="InterPro" id="IPR001584">
    <property type="entry name" value="Integrase_cat-core"/>
</dbReference>
<dbReference type="Gene3D" id="3.30.420.10">
    <property type="entry name" value="Ribonuclease H-like superfamily/Ribonuclease H"/>
    <property type="match status" value="1"/>
</dbReference>
<dbReference type="AlphaFoldDB" id="A0A3M4UEW5"/>
<evidence type="ECO:0000313" key="4">
    <source>
        <dbReference type="Proteomes" id="UP000274212"/>
    </source>
</evidence>
<name>A0A3M4UEW5_9PSED</name>
<gene>
    <name evidence="3" type="ORF">ALP36_01997</name>
</gene>
<comment type="caution">
    <text evidence="3">The sequence shown here is derived from an EMBL/GenBank/DDBJ whole genome shotgun (WGS) entry which is preliminary data.</text>
</comment>
<dbReference type="Pfam" id="PF09299">
    <property type="entry name" value="Mu-transpos_C"/>
    <property type="match status" value="1"/>
</dbReference>
<sequence length="611" mass="68995">MAKVNVTQVTSAAEHLNAESTSEEIKRHQLATHRYPMIKSFLEGQISAKKAAKAIGLQLAAFYRLAQRAKGSLSYRSIVSRKIGRPQGAVSEIVEIETLIQQMTDKHYVGKAANFAHVWTQCQAEADRRGIKRPGYPTVRRRILSLGKREMDLRKHGVEYVNEKYGPKPGYKETSRPLEWVQIDHTVVDLIIVDAVTRKVIGRPWLSLAVCLHTRVILGFYLSLLPPSAVTVAMLVENCVMSKDRLLAYLKLPGHYWPMHGLVEVFHADNAKEFISDVFSLNLESYGTQVKHRVIGRKFEGGHIESLIGKFMTKKIHFLRGTTYSNTVMRKGTNSAKKAVHSFEELQAILVCNIFTYHETKHSGIGMTPAQKWAEHYDSNPPAKTVPFEEQNHFRYLMFPEVAEKLVSDKGIQFNKRFYYSSELKYKIQEKVLIKFDPYDLSYLLVKLNGNLVKIPCVRNQWNRSDNWEVCRYRRQEKSDRNGTVSKEGADGIHTANARAEESRKKTADAKKAAKKAAGVEQHKNYSANVSEHRPEPETGAAHATRGDGLSECSTTTSTPQKHSKKRSYNFQEPGKLPASPKTGKTAVVLDFGTLLNAETGADFTEDVVIY</sequence>
<dbReference type="PROSITE" id="PS50994">
    <property type="entry name" value="INTEGRASE"/>
    <property type="match status" value="1"/>
</dbReference>
<dbReference type="GO" id="GO:0003676">
    <property type="term" value="F:nucleic acid binding"/>
    <property type="evidence" value="ECO:0007669"/>
    <property type="project" value="InterPro"/>
</dbReference>
<organism evidence="3 4">
    <name type="scientific">Pseudomonas syringae pv. coriandricola</name>
    <dbReference type="NCBI Taxonomy" id="264453"/>
    <lineage>
        <taxon>Bacteria</taxon>
        <taxon>Pseudomonadati</taxon>
        <taxon>Pseudomonadota</taxon>
        <taxon>Gammaproteobacteria</taxon>
        <taxon>Pseudomonadales</taxon>
        <taxon>Pseudomonadaceae</taxon>
        <taxon>Pseudomonas</taxon>
    </lineage>
</organism>
<dbReference type="GO" id="GO:0015074">
    <property type="term" value="P:DNA integration"/>
    <property type="evidence" value="ECO:0007669"/>
    <property type="project" value="InterPro"/>
</dbReference>
<dbReference type="RefSeq" id="WP_122285564.1">
    <property type="nucleotide sequence ID" value="NZ_RBRV01000017.1"/>
</dbReference>
<evidence type="ECO:0000259" key="2">
    <source>
        <dbReference type="PROSITE" id="PS50994"/>
    </source>
</evidence>
<dbReference type="SUPFAM" id="SSF50610">
    <property type="entry name" value="mu transposase, C-terminal domain"/>
    <property type="match status" value="1"/>
</dbReference>
<accession>A0A3M4UEW5</accession>
<dbReference type="InterPro" id="IPR015378">
    <property type="entry name" value="Transposase-like_Mu_C"/>
</dbReference>
<dbReference type="InterPro" id="IPR009004">
    <property type="entry name" value="Transposase_Mu_C"/>
</dbReference>
<feature type="domain" description="Integrase catalytic" evidence="2">
    <location>
        <begin position="173"/>
        <end position="377"/>
    </location>
</feature>
<feature type="region of interest" description="Disordered" evidence="1">
    <location>
        <begin position="477"/>
        <end position="582"/>
    </location>
</feature>
<evidence type="ECO:0000313" key="3">
    <source>
        <dbReference type="EMBL" id="RMU08282.1"/>
    </source>
</evidence>
<dbReference type="Proteomes" id="UP000274212">
    <property type="component" value="Unassembled WGS sequence"/>
</dbReference>